<keyword evidence="4" id="KW-0670">Pyruvate</keyword>
<reference evidence="4 5" key="1">
    <citation type="submission" date="2016-10" db="EMBL/GenBank/DDBJ databases">
        <authorList>
            <person name="de Groot N.N."/>
        </authorList>
    </citation>
    <scope>NUCLEOTIDE SEQUENCE [LARGE SCALE GENOMIC DNA]</scope>
    <source>
        <strain evidence="4 5">DSM 43794</strain>
    </source>
</reference>
<dbReference type="GO" id="GO:0046872">
    <property type="term" value="F:metal ion binding"/>
    <property type="evidence" value="ECO:0007669"/>
    <property type="project" value="InterPro"/>
</dbReference>
<feature type="domain" description="Mycothiol-dependent maleylpyruvate isomerase metal-binding" evidence="3">
    <location>
        <begin position="33"/>
        <end position="168"/>
    </location>
</feature>
<dbReference type="Pfam" id="PF11716">
    <property type="entry name" value="MDMPI_N"/>
    <property type="match status" value="1"/>
</dbReference>
<evidence type="ECO:0000259" key="3">
    <source>
        <dbReference type="Pfam" id="PF11716"/>
    </source>
</evidence>
<dbReference type="Pfam" id="PF07398">
    <property type="entry name" value="MDMPI_C"/>
    <property type="match status" value="1"/>
</dbReference>
<feature type="compositionally biased region" description="Basic and acidic residues" evidence="1">
    <location>
        <begin position="7"/>
        <end position="17"/>
    </location>
</feature>
<dbReference type="SUPFAM" id="SSF55718">
    <property type="entry name" value="SCP-like"/>
    <property type="match status" value="1"/>
</dbReference>
<dbReference type="STRING" id="35622.SAMN04489764_1754"/>
<organism evidence="4 5">
    <name type="scientific">Thermostaphylospora chromogena</name>
    <dbReference type="NCBI Taxonomy" id="35622"/>
    <lineage>
        <taxon>Bacteria</taxon>
        <taxon>Bacillati</taxon>
        <taxon>Actinomycetota</taxon>
        <taxon>Actinomycetes</taxon>
        <taxon>Streptosporangiales</taxon>
        <taxon>Thermomonosporaceae</taxon>
        <taxon>Thermostaphylospora</taxon>
    </lineage>
</organism>
<evidence type="ECO:0000259" key="2">
    <source>
        <dbReference type="Pfam" id="PF07398"/>
    </source>
</evidence>
<dbReference type="NCBIfam" id="TIGR03083">
    <property type="entry name" value="maleylpyruvate isomerase family mycothiol-dependent enzyme"/>
    <property type="match status" value="1"/>
</dbReference>
<name>A0A1H1D2B8_9ACTN</name>
<dbReference type="InterPro" id="IPR017517">
    <property type="entry name" value="Maleyloyr_isom"/>
</dbReference>
<gene>
    <name evidence="4" type="ORF">SAMN04489764_1754</name>
</gene>
<dbReference type="InterPro" id="IPR036527">
    <property type="entry name" value="SCP2_sterol-bd_dom_sf"/>
</dbReference>
<keyword evidence="4" id="KW-0413">Isomerase</keyword>
<feature type="domain" description="MDMPI C-terminal" evidence="2">
    <location>
        <begin position="176"/>
        <end position="252"/>
    </location>
</feature>
<evidence type="ECO:0000313" key="4">
    <source>
        <dbReference type="EMBL" id="SDQ69936.1"/>
    </source>
</evidence>
<evidence type="ECO:0000256" key="1">
    <source>
        <dbReference type="SAM" id="MobiDB-lite"/>
    </source>
</evidence>
<keyword evidence="5" id="KW-1185">Reference proteome</keyword>
<evidence type="ECO:0000313" key="5">
    <source>
        <dbReference type="Proteomes" id="UP000217103"/>
    </source>
</evidence>
<feature type="region of interest" description="Disordered" evidence="1">
    <location>
        <begin position="1"/>
        <end position="26"/>
    </location>
</feature>
<dbReference type="OrthoDB" id="5118203at2"/>
<dbReference type="SUPFAM" id="SSF109854">
    <property type="entry name" value="DinB/YfiT-like putative metalloenzymes"/>
    <property type="match status" value="1"/>
</dbReference>
<accession>A0A1H1D2B8</accession>
<protein>
    <submittedName>
        <fullName evidence="4">Maleylpyruvate isomerase</fullName>
    </submittedName>
</protein>
<dbReference type="InterPro" id="IPR010872">
    <property type="entry name" value="MDMPI_C-term_domain"/>
</dbReference>
<dbReference type="Gene3D" id="1.20.120.450">
    <property type="entry name" value="dinb family like domain"/>
    <property type="match status" value="1"/>
</dbReference>
<dbReference type="Proteomes" id="UP000217103">
    <property type="component" value="Unassembled WGS sequence"/>
</dbReference>
<dbReference type="GO" id="GO:0016853">
    <property type="term" value="F:isomerase activity"/>
    <property type="evidence" value="ECO:0007669"/>
    <property type="project" value="UniProtKB-KW"/>
</dbReference>
<proteinExistence type="predicted"/>
<dbReference type="Gene3D" id="3.30.1050.20">
    <property type="match status" value="1"/>
</dbReference>
<dbReference type="RefSeq" id="WP_093258568.1">
    <property type="nucleotide sequence ID" value="NZ_FNKK01000002.1"/>
</dbReference>
<sequence length="254" mass="28259">MDTPLDEATRSAERGPRDAATPAAPTGELVWARRGTAYFARKLNELTDAELDRPSLLPGWSRRHVIAHVGYNARALSRLMRWARTGVETPMYPSPEHRDAEIRRGATLPAHALRSLFAHTAAHLDAEWRDLPDTRWDAEVRTAQGRLVPVRETAWMRAREVWVHAVDLDSGADMRDFPSDLLGETLADVLRAWRRRGERVDLTVAVAGREPIVLGTGGPTVSGTLPDMVRWLTGRGARGLTSSTGVLPVLPRWF</sequence>
<dbReference type="InterPro" id="IPR034660">
    <property type="entry name" value="DinB/YfiT-like"/>
</dbReference>
<dbReference type="InterPro" id="IPR024344">
    <property type="entry name" value="MDMPI_metal-binding"/>
</dbReference>
<dbReference type="AlphaFoldDB" id="A0A1H1D2B8"/>
<dbReference type="EMBL" id="FNKK01000002">
    <property type="protein sequence ID" value="SDQ69936.1"/>
    <property type="molecule type" value="Genomic_DNA"/>
</dbReference>